<feature type="domain" description="Heterokaryon incompatibility" evidence="1">
    <location>
        <begin position="2"/>
        <end position="131"/>
    </location>
</feature>
<dbReference type="Proteomes" id="UP000799424">
    <property type="component" value="Unassembled WGS sequence"/>
</dbReference>
<dbReference type="InterPro" id="IPR010730">
    <property type="entry name" value="HET"/>
</dbReference>
<dbReference type="OrthoDB" id="5428863at2759"/>
<gene>
    <name evidence="2" type="ORF">CC86DRAFT_238789</name>
</gene>
<organism evidence="2 3">
    <name type="scientific">Ophiobolus disseminans</name>
    <dbReference type="NCBI Taxonomy" id="1469910"/>
    <lineage>
        <taxon>Eukaryota</taxon>
        <taxon>Fungi</taxon>
        <taxon>Dikarya</taxon>
        <taxon>Ascomycota</taxon>
        <taxon>Pezizomycotina</taxon>
        <taxon>Dothideomycetes</taxon>
        <taxon>Pleosporomycetidae</taxon>
        <taxon>Pleosporales</taxon>
        <taxon>Pleosporineae</taxon>
        <taxon>Phaeosphaeriaceae</taxon>
        <taxon>Ophiobolus</taxon>
    </lineage>
</organism>
<protein>
    <submittedName>
        <fullName evidence="2">Heterokaryon incompatibility</fullName>
    </submittedName>
</protein>
<accession>A0A6A6ZXT8</accession>
<proteinExistence type="predicted"/>
<reference evidence="2" key="1">
    <citation type="journal article" date="2020" name="Stud. Mycol.">
        <title>101 Dothideomycetes genomes: a test case for predicting lifestyles and emergence of pathogens.</title>
        <authorList>
            <person name="Haridas S."/>
            <person name="Albert R."/>
            <person name="Binder M."/>
            <person name="Bloem J."/>
            <person name="Labutti K."/>
            <person name="Salamov A."/>
            <person name="Andreopoulos B."/>
            <person name="Baker S."/>
            <person name="Barry K."/>
            <person name="Bills G."/>
            <person name="Bluhm B."/>
            <person name="Cannon C."/>
            <person name="Castanera R."/>
            <person name="Culley D."/>
            <person name="Daum C."/>
            <person name="Ezra D."/>
            <person name="Gonzalez J."/>
            <person name="Henrissat B."/>
            <person name="Kuo A."/>
            <person name="Liang C."/>
            <person name="Lipzen A."/>
            <person name="Lutzoni F."/>
            <person name="Magnuson J."/>
            <person name="Mondo S."/>
            <person name="Nolan M."/>
            <person name="Ohm R."/>
            <person name="Pangilinan J."/>
            <person name="Park H.-J."/>
            <person name="Ramirez L."/>
            <person name="Alfaro M."/>
            <person name="Sun H."/>
            <person name="Tritt A."/>
            <person name="Yoshinaga Y."/>
            <person name="Zwiers L.-H."/>
            <person name="Turgeon B."/>
            <person name="Goodwin S."/>
            <person name="Spatafora J."/>
            <person name="Crous P."/>
            <person name="Grigoriev I."/>
        </authorList>
    </citation>
    <scope>NUCLEOTIDE SEQUENCE</scope>
    <source>
        <strain evidence="2">CBS 113818</strain>
    </source>
</reference>
<dbReference type="AlphaFoldDB" id="A0A6A6ZXT8"/>
<dbReference type="PANTHER" id="PTHR33112:SF1">
    <property type="entry name" value="HETEROKARYON INCOMPATIBILITY DOMAIN-CONTAINING PROTEIN"/>
    <property type="match status" value="1"/>
</dbReference>
<evidence type="ECO:0000313" key="2">
    <source>
        <dbReference type="EMBL" id="KAF2825359.1"/>
    </source>
</evidence>
<name>A0A6A6ZXT8_9PLEO</name>
<dbReference type="EMBL" id="MU006228">
    <property type="protein sequence ID" value="KAF2825359.1"/>
    <property type="molecule type" value="Genomic_DNA"/>
</dbReference>
<dbReference type="PANTHER" id="PTHR33112">
    <property type="entry name" value="DOMAIN PROTEIN, PUTATIVE-RELATED"/>
    <property type="match status" value="1"/>
</dbReference>
<dbReference type="Pfam" id="PF06985">
    <property type="entry name" value="HET"/>
    <property type="match status" value="1"/>
</dbReference>
<evidence type="ECO:0000313" key="3">
    <source>
        <dbReference type="Proteomes" id="UP000799424"/>
    </source>
</evidence>
<feature type="non-terminal residue" evidence="2">
    <location>
        <position position="159"/>
    </location>
</feature>
<sequence length="159" mass="18156">EYVALSYVWGDKRPTRTDPSSYPQTIEDAITVSAAMGFHYFWVDQYCINQDNEAHKSTQMLMIGRVYSQASLCIVAAAGTDSSHVVPGVGKTARTPQLTFQLGDLDFFQRYSSGHTVARSKWRSRGWTFQEGCLSRRRLIFTDQEVLFLCRDMYCQESL</sequence>
<feature type="non-terminal residue" evidence="2">
    <location>
        <position position="1"/>
    </location>
</feature>
<keyword evidence="3" id="KW-1185">Reference proteome</keyword>
<evidence type="ECO:0000259" key="1">
    <source>
        <dbReference type="Pfam" id="PF06985"/>
    </source>
</evidence>